<name>A0A061SM86_9RHOB</name>
<dbReference type="PANTHER" id="PTHR12110:SF21">
    <property type="entry name" value="XYLOSE ISOMERASE-LIKE TIM BARREL DOMAIN-CONTAINING PROTEIN"/>
    <property type="match status" value="1"/>
</dbReference>
<dbReference type="eggNOG" id="COG1082">
    <property type="taxonomic scope" value="Bacteria"/>
</dbReference>
<dbReference type="STRING" id="83219.PM02_16505"/>
<keyword evidence="2" id="KW-0378">Hydrolase</keyword>
<organism evidence="2 3">
    <name type="scientific">Sulfitobacter mediterraneus</name>
    <dbReference type="NCBI Taxonomy" id="83219"/>
    <lineage>
        <taxon>Bacteria</taxon>
        <taxon>Pseudomonadati</taxon>
        <taxon>Pseudomonadota</taxon>
        <taxon>Alphaproteobacteria</taxon>
        <taxon>Rhodobacterales</taxon>
        <taxon>Roseobacteraceae</taxon>
        <taxon>Sulfitobacter</taxon>
    </lineage>
</organism>
<dbReference type="InterPro" id="IPR050312">
    <property type="entry name" value="IolE/XylAMocC-like"/>
</dbReference>
<gene>
    <name evidence="2" type="ORF">PM02_16505</name>
</gene>
<dbReference type="SUPFAM" id="SSF51658">
    <property type="entry name" value="Xylose isomerase-like"/>
    <property type="match status" value="1"/>
</dbReference>
<keyword evidence="2" id="KW-0540">Nuclease</keyword>
<keyword evidence="2" id="KW-0255">Endonuclease</keyword>
<sequence>MKLGILSVPFEDQSLMEVADWASTNGFSAMEIACWPQSSGDRRRYAGTCHINVDGLTAAQGKDIKDGLEAKGIEISGLGFYPNPLHADAAHRDDVIGHLTKVIKAAGVMGVPVVNTFLGGDRTLNVDENWARAQEIFAPIVAQAKDAGVKLCFENCPMIFSYDEWPGGHNIAYSPKIWRRIFDEWGDDVGMNFDPSHLIWQFIDQTRFIKEFGPKIGHVHAKDLMIDHDGLYENGIMSAGMGWQVPRLCGLGNVNWSDFFSGLYRAGYDGPVIIEHEDRLFEGTDEKVKRGFLLARDVLQPFIK</sequence>
<evidence type="ECO:0000259" key="1">
    <source>
        <dbReference type="Pfam" id="PF01261"/>
    </source>
</evidence>
<dbReference type="PANTHER" id="PTHR12110">
    <property type="entry name" value="HYDROXYPYRUVATE ISOMERASE"/>
    <property type="match status" value="1"/>
</dbReference>
<dbReference type="Pfam" id="PF01261">
    <property type="entry name" value="AP_endonuc_2"/>
    <property type="match status" value="1"/>
</dbReference>
<comment type="caution">
    <text evidence="2">The sequence shown here is derived from an EMBL/GenBank/DDBJ whole genome shotgun (WGS) entry which is preliminary data.</text>
</comment>
<evidence type="ECO:0000313" key="2">
    <source>
        <dbReference type="EMBL" id="KAJ01977.1"/>
    </source>
</evidence>
<accession>A0A061SM86</accession>
<dbReference type="RefSeq" id="WP_037910559.1">
    <property type="nucleotide sequence ID" value="NZ_JEMU01000016.1"/>
</dbReference>
<dbReference type="GO" id="GO:0004519">
    <property type="term" value="F:endonuclease activity"/>
    <property type="evidence" value="ECO:0007669"/>
    <property type="project" value="UniProtKB-KW"/>
</dbReference>
<dbReference type="AlphaFoldDB" id="A0A061SM86"/>
<reference evidence="2 3" key="1">
    <citation type="journal article" date="2014" name="Genome Announc.">
        <title>Draft Genome Sequences of Two Isolates of the Roseobacter Group, Sulfitobacter sp. Strains 3SOLIMAR09 and 1FIGIMAR09, from Harbors of Mallorca Island (Mediterranean Sea).</title>
        <authorList>
            <person name="Mas-Llado M."/>
            <person name="Pina-Villalonga J.M."/>
            <person name="Brunet-Galmes I."/>
            <person name="Nogales B."/>
            <person name="Bosch R."/>
        </authorList>
    </citation>
    <scope>NUCLEOTIDE SEQUENCE [LARGE SCALE GENOMIC DNA]</scope>
    <source>
        <strain evidence="2 3">1FIGIMAR09</strain>
    </source>
</reference>
<dbReference type="EMBL" id="JEMU01000016">
    <property type="protein sequence ID" value="KAJ01977.1"/>
    <property type="molecule type" value="Genomic_DNA"/>
</dbReference>
<proteinExistence type="predicted"/>
<dbReference type="Gene3D" id="3.20.20.150">
    <property type="entry name" value="Divalent-metal-dependent TIM barrel enzymes"/>
    <property type="match status" value="1"/>
</dbReference>
<feature type="domain" description="Xylose isomerase-like TIM barrel" evidence="1">
    <location>
        <begin position="20"/>
        <end position="283"/>
    </location>
</feature>
<dbReference type="InterPro" id="IPR036237">
    <property type="entry name" value="Xyl_isomerase-like_sf"/>
</dbReference>
<dbReference type="Proteomes" id="UP000027337">
    <property type="component" value="Unassembled WGS sequence"/>
</dbReference>
<dbReference type="InterPro" id="IPR013022">
    <property type="entry name" value="Xyl_isomerase-like_TIM-brl"/>
</dbReference>
<keyword evidence="3" id="KW-1185">Reference proteome</keyword>
<evidence type="ECO:0000313" key="3">
    <source>
        <dbReference type="Proteomes" id="UP000027337"/>
    </source>
</evidence>
<protein>
    <submittedName>
        <fullName evidence="2">AP-endonuclease</fullName>
    </submittedName>
</protein>